<dbReference type="InterPro" id="IPR037066">
    <property type="entry name" value="Plug_dom_sf"/>
</dbReference>
<evidence type="ECO:0000256" key="5">
    <source>
        <dbReference type="ARBA" id="ARBA00022496"/>
    </source>
</evidence>
<evidence type="ECO:0000256" key="14">
    <source>
        <dbReference type="PROSITE-ProRule" id="PRU01360"/>
    </source>
</evidence>
<dbReference type="Gene3D" id="2.170.130.10">
    <property type="entry name" value="TonB-dependent receptor, plug domain"/>
    <property type="match status" value="1"/>
</dbReference>
<evidence type="ECO:0000256" key="7">
    <source>
        <dbReference type="ARBA" id="ARBA00022729"/>
    </source>
</evidence>
<dbReference type="Pfam" id="PF07715">
    <property type="entry name" value="Plug"/>
    <property type="match status" value="1"/>
</dbReference>
<dbReference type="Gene3D" id="3.55.50.30">
    <property type="match status" value="1"/>
</dbReference>
<dbReference type="FunFam" id="2.170.130.10:FF:000010">
    <property type="entry name" value="Ferripyoverdine receptor"/>
    <property type="match status" value="1"/>
</dbReference>
<dbReference type="Pfam" id="PF00593">
    <property type="entry name" value="TonB_dep_Rec_b-barrel"/>
    <property type="match status" value="1"/>
</dbReference>
<comment type="similarity">
    <text evidence="2 14 16">Belongs to the TonB-dependent receptor family.</text>
</comment>
<evidence type="ECO:0000256" key="10">
    <source>
        <dbReference type="ARBA" id="ARBA00023077"/>
    </source>
</evidence>
<keyword evidence="7 17" id="KW-0732">Signal</keyword>
<keyword evidence="6 14" id="KW-0812">Transmembrane</keyword>
<dbReference type="InterPro" id="IPR010917">
    <property type="entry name" value="TonB_rcpt_CS"/>
</dbReference>
<dbReference type="PROSITE" id="PS52016">
    <property type="entry name" value="TONB_DEPENDENT_REC_3"/>
    <property type="match status" value="1"/>
</dbReference>
<feature type="domain" description="Secretin/TonB short N-terminal" evidence="18">
    <location>
        <begin position="61"/>
        <end position="111"/>
    </location>
</feature>
<sequence>MFSPKPFKPCRALTLAVHFALGAVPLLAAQPLQAQQQIKRYDIPGGPLGDVLSRFARESGLAISFNAGQVAGLASAGLQGSYAVQEGFAQVLRGHALQAQASSDGYVLVEVPAANGALELGATSINGQMLGSITEDSGSYTTGPMQTATKLPLTIRETPQSVTVITRQRMDDQNLRSLEDVLKSTPGMSMTKDGPQRPTFYARGFTVENLMNDGLSNDLSHYLSRDMNSAPDMAIYDHVEVVRGATGLMQGAGTPSAAINMVRKRPTADPRVSITASAGSWDNYRSEVDASGPLNDNATLRGRVVTAYQTRNSFQDVTDSERSVFYAIGEADLSDNSTLTLGVSNQRVNNTATWGGLPTAIDGSDLHLSRKTYLGNDWEYWDQDNTTVFSRLDYRFDNDWKLLLAASRTWSDLKMLGTMTERMGDGGEVFGQYLGQYHYDDEQSSYDAYASGPFQLLGRTHELVVGASRRELTFEGKGNYSDDAIGMDIYNWDPGSLPKRELDLSYWHQDRETSQTGAYLTTRFNLADDLKLILGGRLDWYDNDTSTRNGSRAPTGSDYSVTRHVTRYAGIIYDLDVHHSLYASYTDIFKPQSELDAAGAAIEPMEGKNYELGIKGEYFDGSLNASAAVFRIDQQNRAKTLELNECSALVPSCAEAAGKLRSEGIELELNGTVLPGWELGAGYTFAQVKYVKDSNPANEGRLFDTDIPRHVFKAFTTYQLPGELQRWKVGGGLYRQNQIYNKGNNFYATESRYRIEQEAYTLVDLMLNYQASEHLDVRLNLNNVFDKKYYQSIAGNTGYGGNLYGDPRNFMLTTRWSF</sequence>
<keyword evidence="11 14" id="KW-0472">Membrane</keyword>
<evidence type="ECO:0000256" key="15">
    <source>
        <dbReference type="PROSITE-ProRule" id="PRU10144"/>
    </source>
</evidence>
<evidence type="ECO:0000259" key="18">
    <source>
        <dbReference type="SMART" id="SM00965"/>
    </source>
</evidence>
<dbReference type="CDD" id="cd01347">
    <property type="entry name" value="ligand_gated_channel"/>
    <property type="match status" value="1"/>
</dbReference>
<evidence type="ECO:0000256" key="6">
    <source>
        <dbReference type="ARBA" id="ARBA00022692"/>
    </source>
</evidence>
<organism evidence="19 20">
    <name type="scientific">Pseudomonas wadenswilerensis</name>
    <dbReference type="NCBI Taxonomy" id="1785161"/>
    <lineage>
        <taxon>Bacteria</taxon>
        <taxon>Pseudomonadati</taxon>
        <taxon>Pseudomonadota</taxon>
        <taxon>Gammaproteobacteria</taxon>
        <taxon>Pseudomonadales</taxon>
        <taxon>Pseudomonadaceae</taxon>
        <taxon>Pseudomonas</taxon>
    </lineage>
</organism>
<dbReference type="PANTHER" id="PTHR32552">
    <property type="entry name" value="FERRICHROME IRON RECEPTOR-RELATED"/>
    <property type="match status" value="1"/>
</dbReference>
<keyword evidence="9" id="KW-0406">Ion transport</keyword>
<dbReference type="SMART" id="SM00965">
    <property type="entry name" value="STN"/>
    <property type="match status" value="1"/>
</dbReference>
<dbReference type="AlphaFoldDB" id="A0A380SZ62"/>
<gene>
    <name evidence="19" type="primary">fpvA</name>
    <name evidence="19" type="ORF">CCOS864_02727</name>
</gene>
<dbReference type="EMBL" id="UIDD01000007">
    <property type="protein sequence ID" value="SUQ63277.1"/>
    <property type="molecule type" value="Genomic_DNA"/>
</dbReference>
<keyword evidence="5" id="KW-0410">Iron transport</keyword>
<evidence type="ECO:0000256" key="13">
    <source>
        <dbReference type="ARBA" id="ARBA00023237"/>
    </source>
</evidence>
<keyword evidence="4 14" id="KW-1134">Transmembrane beta strand</keyword>
<keyword evidence="12 19" id="KW-0675">Receptor</keyword>
<dbReference type="GO" id="GO:0015344">
    <property type="term" value="F:siderophore uptake transmembrane transporter activity"/>
    <property type="evidence" value="ECO:0007669"/>
    <property type="project" value="TreeGrafter"/>
</dbReference>
<dbReference type="InterPro" id="IPR000531">
    <property type="entry name" value="Beta-barrel_TonB"/>
</dbReference>
<dbReference type="PANTHER" id="PTHR32552:SF74">
    <property type="entry name" value="HYDROXAMATE SIDEROPHORE RECEPTOR FHUE"/>
    <property type="match status" value="1"/>
</dbReference>
<dbReference type="InterPro" id="IPR011662">
    <property type="entry name" value="Secretin/TonB_short_N"/>
</dbReference>
<evidence type="ECO:0000256" key="9">
    <source>
        <dbReference type="ARBA" id="ARBA00023065"/>
    </source>
</evidence>
<keyword evidence="8" id="KW-0408">Iron</keyword>
<evidence type="ECO:0000256" key="1">
    <source>
        <dbReference type="ARBA" id="ARBA00004571"/>
    </source>
</evidence>
<name>A0A380SZ62_9PSED</name>
<dbReference type="InterPro" id="IPR039426">
    <property type="entry name" value="TonB-dep_rcpt-like"/>
</dbReference>
<comment type="subcellular location">
    <subcellularLocation>
        <location evidence="1 14">Cell outer membrane</location>
        <topology evidence="1 14">Multi-pass membrane protein</topology>
    </subcellularLocation>
</comment>
<keyword evidence="13 14" id="KW-0998">Cell outer membrane</keyword>
<accession>A0A380SZ62</accession>
<evidence type="ECO:0000256" key="16">
    <source>
        <dbReference type="RuleBase" id="RU003357"/>
    </source>
</evidence>
<feature type="chain" id="PRO_5016664779" evidence="17">
    <location>
        <begin position="29"/>
        <end position="818"/>
    </location>
</feature>
<evidence type="ECO:0000256" key="17">
    <source>
        <dbReference type="SAM" id="SignalP"/>
    </source>
</evidence>
<dbReference type="SUPFAM" id="SSF56935">
    <property type="entry name" value="Porins"/>
    <property type="match status" value="1"/>
</dbReference>
<reference evidence="20" key="1">
    <citation type="submission" date="2018-07" db="EMBL/GenBank/DDBJ databases">
        <authorList>
            <person name="Blom J."/>
        </authorList>
    </citation>
    <scope>NUCLEOTIDE SEQUENCE [LARGE SCALE GENOMIC DNA]</scope>
    <source>
        <strain evidence="20">CCOS 864</strain>
    </source>
</reference>
<dbReference type="Proteomes" id="UP000255177">
    <property type="component" value="Unassembled WGS sequence"/>
</dbReference>
<keyword evidence="20" id="KW-1185">Reference proteome</keyword>
<protein>
    <submittedName>
        <fullName evidence="19">Ferripyoverdine receptor</fullName>
    </submittedName>
</protein>
<feature type="short sequence motif" description="TonB C-terminal box" evidence="15">
    <location>
        <begin position="801"/>
        <end position="818"/>
    </location>
</feature>
<evidence type="ECO:0000256" key="3">
    <source>
        <dbReference type="ARBA" id="ARBA00022448"/>
    </source>
</evidence>
<dbReference type="GO" id="GO:0009279">
    <property type="term" value="C:cell outer membrane"/>
    <property type="evidence" value="ECO:0007669"/>
    <property type="project" value="UniProtKB-SubCell"/>
</dbReference>
<dbReference type="GO" id="GO:0038023">
    <property type="term" value="F:signaling receptor activity"/>
    <property type="evidence" value="ECO:0007669"/>
    <property type="project" value="InterPro"/>
</dbReference>
<keyword evidence="10 16" id="KW-0798">TonB box</keyword>
<evidence type="ECO:0000256" key="2">
    <source>
        <dbReference type="ARBA" id="ARBA00009810"/>
    </source>
</evidence>
<feature type="signal peptide" evidence="17">
    <location>
        <begin position="1"/>
        <end position="28"/>
    </location>
</feature>
<evidence type="ECO:0000256" key="11">
    <source>
        <dbReference type="ARBA" id="ARBA00023136"/>
    </source>
</evidence>
<dbReference type="InterPro" id="IPR036942">
    <property type="entry name" value="Beta-barrel_TonB_sf"/>
</dbReference>
<evidence type="ECO:0000313" key="20">
    <source>
        <dbReference type="Proteomes" id="UP000255177"/>
    </source>
</evidence>
<proteinExistence type="inferred from homology"/>
<dbReference type="Pfam" id="PF07660">
    <property type="entry name" value="STN"/>
    <property type="match status" value="1"/>
</dbReference>
<dbReference type="InterPro" id="IPR012910">
    <property type="entry name" value="Plug_dom"/>
</dbReference>
<dbReference type="GO" id="GO:0015891">
    <property type="term" value="P:siderophore transport"/>
    <property type="evidence" value="ECO:0007669"/>
    <property type="project" value="InterPro"/>
</dbReference>
<evidence type="ECO:0000313" key="19">
    <source>
        <dbReference type="EMBL" id="SUQ63277.1"/>
    </source>
</evidence>
<evidence type="ECO:0000256" key="8">
    <source>
        <dbReference type="ARBA" id="ARBA00023004"/>
    </source>
</evidence>
<dbReference type="Gene3D" id="2.40.170.20">
    <property type="entry name" value="TonB-dependent receptor, beta-barrel domain"/>
    <property type="match status" value="1"/>
</dbReference>
<evidence type="ECO:0000256" key="12">
    <source>
        <dbReference type="ARBA" id="ARBA00023170"/>
    </source>
</evidence>
<dbReference type="InterPro" id="IPR010105">
    <property type="entry name" value="TonB_sidphr_rcpt"/>
</dbReference>
<dbReference type="RefSeq" id="WP_115086830.1">
    <property type="nucleotide sequence ID" value="NZ_CBCSFG010000008.1"/>
</dbReference>
<dbReference type="PROSITE" id="PS01156">
    <property type="entry name" value="TONB_DEPENDENT_REC_2"/>
    <property type="match status" value="1"/>
</dbReference>
<keyword evidence="3 14" id="KW-0813">Transport</keyword>
<evidence type="ECO:0000256" key="4">
    <source>
        <dbReference type="ARBA" id="ARBA00022452"/>
    </source>
</evidence>
<dbReference type="NCBIfam" id="TIGR01783">
    <property type="entry name" value="TonB-siderophor"/>
    <property type="match status" value="1"/>
</dbReference>